<evidence type="ECO:0000256" key="1">
    <source>
        <dbReference type="ARBA" id="ARBA00022737"/>
    </source>
</evidence>
<dbReference type="GO" id="GO:0051879">
    <property type="term" value="F:Hsp90 protein binding"/>
    <property type="evidence" value="ECO:0007669"/>
    <property type="project" value="TreeGrafter"/>
</dbReference>
<dbReference type="EMBL" id="KV425885">
    <property type="protein sequence ID" value="KZW02971.1"/>
    <property type="molecule type" value="Genomic_DNA"/>
</dbReference>
<dbReference type="Pfam" id="PF07719">
    <property type="entry name" value="TPR_2"/>
    <property type="match status" value="1"/>
</dbReference>
<evidence type="ECO:0000256" key="2">
    <source>
        <dbReference type="ARBA" id="ARBA00022803"/>
    </source>
</evidence>
<dbReference type="InterPro" id="IPR011990">
    <property type="entry name" value="TPR-like_helical_dom_sf"/>
</dbReference>
<keyword evidence="6" id="KW-1185">Reference proteome</keyword>
<dbReference type="Pfam" id="PF14737">
    <property type="entry name" value="DUF4470"/>
    <property type="match status" value="1"/>
</dbReference>
<gene>
    <name evidence="5" type="ORF">EXIGLDRAFT_828752</name>
</gene>
<name>A0A165Q1V6_EXIGL</name>
<accession>A0A165Q1V6</accession>
<dbReference type="Gene3D" id="1.25.40.10">
    <property type="entry name" value="Tetratricopeptide repeat domain"/>
    <property type="match status" value="1"/>
</dbReference>
<dbReference type="InterPro" id="IPR027974">
    <property type="entry name" value="DUF4470"/>
</dbReference>
<dbReference type="InterPro" id="IPR019734">
    <property type="entry name" value="TPR_rpt"/>
</dbReference>
<keyword evidence="2 3" id="KW-0802">TPR repeat</keyword>
<dbReference type="PANTHER" id="PTHR22904">
    <property type="entry name" value="TPR REPEAT CONTAINING PROTEIN"/>
    <property type="match status" value="1"/>
</dbReference>
<dbReference type="SMART" id="SM00028">
    <property type="entry name" value="TPR"/>
    <property type="match status" value="1"/>
</dbReference>
<keyword evidence="1" id="KW-0677">Repeat</keyword>
<feature type="repeat" description="TPR" evidence="3">
    <location>
        <begin position="2"/>
        <end position="35"/>
    </location>
</feature>
<dbReference type="InParanoid" id="A0A165Q1V6"/>
<feature type="domain" description="DUF4470" evidence="4">
    <location>
        <begin position="179"/>
        <end position="275"/>
    </location>
</feature>
<dbReference type="PANTHER" id="PTHR22904:SF533">
    <property type="entry name" value="HSP70-HSP90 ORGANIZING PROTEIN 3"/>
    <property type="match status" value="1"/>
</dbReference>
<organism evidence="5 6">
    <name type="scientific">Exidia glandulosa HHB12029</name>
    <dbReference type="NCBI Taxonomy" id="1314781"/>
    <lineage>
        <taxon>Eukaryota</taxon>
        <taxon>Fungi</taxon>
        <taxon>Dikarya</taxon>
        <taxon>Basidiomycota</taxon>
        <taxon>Agaricomycotina</taxon>
        <taxon>Agaricomycetes</taxon>
        <taxon>Auriculariales</taxon>
        <taxon>Exidiaceae</taxon>
        <taxon>Exidia</taxon>
    </lineage>
</organism>
<dbReference type="InterPro" id="IPR013105">
    <property type="entry name" value="TPR_2"/>
</dbReference>
<dbReference type="AlphaFoldDB" id="A0A165Q1V6"/>
<evidence type="ECO:0000259" key="4">
    <source>
        <dbReference type="Pfam" id="PF14737"/>
    </source>
</evidence>
<dbReference type="Proteomes" id="UP000077266">
    <property type="component" value="Unassembled WGS sequence"/>
</dbReference>
<proteinExistence type="predicted"/>
<dbReference type="SUPFAM" id="SSF48452">
    <property type="entry name" value="TPR-like"/>
    <property type="match status" value="1"/>
</dbReference>
<evidence type="ECO:0000313" key="5">
    <source>
        <dbReference type="EMBL" id="KZW02971.1"/>
    </source>
</evidence>
<evidence type="ECO:0000313" key="6">
    <source>
        <dbReference type="Proteomes" id="UP000077266"/>
    </source>
</evidence>
<sequence>MAELQKASGNASFTAGKYEEAAKFYEKAVSLAPKDPVYLSNLSAAQFELGKYDSCVTTIVKAGPLLAGASDALKRKLSHRLARALCHNRMSSQADVSVDAAVIERFEAFVQSDAPVDVRSAWDLWHRVRAPDLQRLRREAEQALSKQRHFKNMQASFGLEYYTVGQDDAETLLASDPLMPDIDITRFKNPQLSELSFLFGGCGDCRHAFGSLIDVHQESLGLKAAQRAALRLNMSLVDIHPTTIARVLLYLTFLGQLADSLGTDDEEEAAAVFLYMFFAPVIPPYVHRRAIAAMEQIIRQLQTSALPKWIICSVDPEPVIAGLRHWINLQVDTRHYMQHVEVHVTKDPVQMLEGMRAQGMQVSQEYIDGMKAGRARGEEQVMQQHLKIPDARLRELVPGGKSMARAQLRSHIQQAIKKNMPFFVDRIAKAGMKEEDQVFPRLKTFLPCYKLLMKYHEPMIPLVRDIAAMTINPYDLKDPPAGLPKPESLRQAEAHMYRDWRVNPLTFDRNMPRESASGYKPCLWDVFGLISGFEQKLGPRIRDGSKPDNTKVAAVAFERGTLFFTRTAKAFKAMRGHITFEVVLGDVYHWLDLQRLGLARPEDSPLPKQFTRMWFNNVPDYGGGPLNLAVYATPCLQPLSTAGALFNCLLNAGTWKSMDHYNFHHSLMNINEMPRLLGCELHTRTMSDNMALSVCQSRTLQHVQRPELTNWLIRVLVQLVYHGRSGMGTTGSRIDTPNTLAFFIRVLIYLGSKGVPAHVLADILQNVLLDKISSDIRPYTGLLPIVSQGMHTGKPRKLYLAPWIAELEAFVAQARYALPFALQLPSTFPGPNDLVTCEVDARIFNDYLLGNTLRQPALALLMYSPSFDIRRLADLYPRLLEGQHARDAAVFTCFDIDRDRHTVSWKTSSQRANAARAAKWEVCVFRLENCKLVTDVIPASKWRLPAPQLEMEPLD</sequence>
<protein>
    <recommendedName>
        <fullName evidence="4">DUF4470 domain-containing protein</fullName>
    </recommendedName>
</protein>
<dbReference type="STRING" id="1314781.A0A165Q1V6"/>
<dbReference type="PROSITE" id="PS50005">
    <property type="entry name" value="TPR"/>
    <property type="match status" value="1"/>
</dbReference>
<dbReference type="OrthoDB" id="2423701at2759"/>
<evidence type="ECO:0000256" key="3">
    <source>
        <dbReference type="PROSITE-ProRule" id="PRU00339"/>
    </source>
</evidence>
<reference evidence="5 6" key="1">
    <citation type="journal article" date="2016" name="Mol. Biol. Evol.">
        <title>Comparative Genomics of Early-Diverging Mushroom-Forming Fungi Provides Insights into the Origins of Lignocellulose Decay Capabilities.</title>
        <authorList>
            <person name="Nagy L.G."/>
            <person name="Riley R."/>
            <person name="Tritt A."/>
            <person name="Adam C."/>
            <person name="Daum C."/>
            <person name="Floudas D."/>
            <person name="Sun H."/>
            <person name="Yadav J.S."/>
            <person name="Pangilinan J."/>
            <person name="Larsson K.H."/>
            <person name="Matsuura K."/>
            <person name="Barry K."/>
            <person name="Labutti K."/>
            <person name="Kuo R."/>
            <person name="Ohm R.A."/>
            <person name="Bhattacharya S.S."/>
            <person name="Shirouzu T."/>
            <person name="Yoshinaga Y."/>
            <person name="Martin F.M."/>
            <person name="Grigoriev I.V."/>
            <person name="Hibbett D.S."/>
        </authorList>
    </citation>
    <scope>NUCLEOTIDE SEQUENCE [LARGE SCALE GENOMIC DNA]</scope>
    <source>
        <strain evidence="5 6">HHB12029</strain>
    </source>
</reference>